<evidence type="ECO:0000313" key="2">
    <source>
        <dbReference type="EMBL" id="CAG5136703.1"/>
    </source>
</evidence>
<keyword evidence="3" id="KW-1185">Reference proteome</keyword>
<dbReference type="EMBL" id="CAJHNH020008560">
    <property type="protein sequence ID" value="CAG5136703.1"/>
    <property type="molecule type" value="Genomic_DNA"/>
</dbReference>
<evidence type="ECO:0000313" key="3">
    <source>
        <dbReference type="Proteomes" id="UP000678393"/>
    </source>
</evidence>
<feature type="region of interest" description="Disordered" evidence="1">
    <location>
        <begin position="36"/>
        <end position="64"/>
    </location>
</feature>
<feature type="compositionally biased region" description="Polar residues" evidence="1">
    <location>
        <begin position="42"/>
        <end position="64"/>
    </location>
</feature>
<organism evidence="2 3">
    <name type="scientific">Candidula unifasciata</name>
    <dbReference type="NCBI Taxonomy" id="100452"/>
    <lineage>
        <taxon>Eukaryota</taxon>
        <taxon>Metazoa</taxon>
        <taxon>Spiralia</taxon>
        <taxon>Lophotrochozoa</taxon>
        <taxon>Mollusca</taxon>
        <taxon>Gastropoda</taxon>
        <taxon>Heterobranchia</taxon>
        <taxon>Euthyneura</taxon>
        <taxon>Panpulmonata</taxon>
        <taxon>Eupulmonata</taxon>
        <taxon>Stylommatophora</taxon>
        <taxon>Helicina</taxon>
        <taxon>Helicoidea</taxon>
        <taxon>Geomitridae</taxon>
        <taxon>Candidula</taxon>
    </lineage>
</organism>
<reference evidence="2" key="1">
    <citation type="submission" date="2021-04" db="EMBL/GenBank/DDBJ databases">
        <authorList>
            <consortium name="Molecular Ecology Group"/>
        </authorList>
    </citation>
    <scope>NUCLEOTIDE SEQUENCE</scope>
</reference>
<name>A0A8S4A494_9EUPU</name>
<feature type="non-terminal residue" evidence="2">
    <location>
        <position position="64"/>
    </location>
</feature>
<protein>
    <submittedName>
        <fullName evidence="2">Uncharacterized protein</fullName>
    </submittedName>
</protein>
<gene>
    <name evidence="2" type="ORF">CUNI_LOCUS22261</name>
</gene>
<accession>A0A8S4A494</accession>
<evidence type="ECO:0000256" key="1">
    <source>
        <dbReference type="SAM" id="MobiDB-lite"/>
    </source>
</evidence>
<comment type="caution">
    <text evidence="2">The sequence shown here is derived from an EMBL/GenBank/DDBJ whole genome shotgun (WGS) entry which is preliminary data.</text>
</comment>
<proteinExistence type="predicted"/>
<dbReference type="Proteomes" id="UP000678393">
    <property type="component" value="Unassembled WGS sequence"/>
</dbReference>
<sequence>MIKCEPADENSPDLDSCLQVHFGDVPGKTVSSKVRAGRNLVRKSSQTPETCETNEGGQNQEMEQ</sequence>
<dbReference type="AlphaFoldDB" id="A0A8S4A494"/>